<dbReference type="HOGENOM" id="CLU_006493_8_6_6"/>
<dbReference type="InterPro" id="IPR005801">
    <property type="entry name" value="ADC_synthase"/>
</dbReference>
<proteinExistence type="inferred from homology"/>
<dbReference type="SUPFAM" id="SSF56322">
    <property type="entry name" value="ADC synthase"/>
    <property type="match status" value="1"/>
</dbReference>
<name>C6C325_MUSP7</name>
<dbReference type="Proteomes" id="UP000002734">
    <property type="component" value="Chromosome"/>
</dbReference>
<dbReference type="PANTHER" id="PTHR42839">
    <property type="entry name" value="ISOCHORISMATE SYNTHASE ENTC"/>
    <property type="match status" value="1"/>
</dbReference>
<dbReference type="EMBL" id="CP001654">
    <property type="protein sequence ID" value="ACS85290.1"/>
    <property type="molecule type" value="Genomic_DNA"/>
</dbReference>
<evidence type="ECO:0000256" key="3">
    <source>
        <dbReference type="ARBA" id="ARBA00012824"/>
    </source>
</evidence>
<dbReference type="Pfam" id="PF00425">
    <property type="entry name" value="Chorismate_bind"/>
    <property type="match status" value="1"/>
</dbReference>
<feature type="domain" description="Chorismate-utilising enzyme C-terminal" evidence="6">
    <location>
        <begin position="123"/>
        <end position="377"/>
    </location>
</feature>
<comment type="similarity">
    <text evidence="2">Belongs to the isochorismate synthase family.</text>
</comment>
<dbReference type="InterPro" id="IPR004561">
    <property type="entry name" value="IsoChor_synthase"/>
</dbReference>
<evidence type="ECO:0000256" key="4">
    <source>
        <dbReference type="ARBA" id="ARBA00023235"/>
    </source>
</evidence>
<evidence type="ECO:0000313" key="8">
    <source>
        <dbReference type="Proteomes" id="UP000002734"/>
    </source>
</evidence>
<evidence type="ECO:0000256" key="1">
    <source>
        <dbReference type="ARBA" id="ARBA00000799"/>
    </source>
</evidence>
<dbReference type="InterPro" id="IPR015890">
    <property type="entry name" value="Chorismate_C"/>
</dbReference>
<dbReference type="KEGG" id="dda:Dd703_1490"/>
<gene>
    <name evidence="7" type="ordered locus">Dd703_1490</name>
</gene>
<dbReference type="Gene3D" id="3.60.120.10">
    <property type="entry name" value="Anthranilate synthase"/>
    <property type="match status" value="1"/>
</dbReference>
<keyword evidence="8" id="KW-1185">Reference proteome</keyword>
<evidence type="ECO:0000259" key="6">
    <source>
        <dbReference type="Pfam" id="PF00425"/>
    </source>
</evidence>
<organism evidence="7 8">
    <name type="scientific">Musicola paradisiaca (strain Ech703)</name>
    <name type="common">Dickeya paradisiaca</name>
    <name type="synonym">Dickeya dadantii</name>
    <dbReference type="NCBI Taxonomy" id="579405"/>
    <lineage>
        <taxon>Bacteria</taxon>
        <taxon>Pseudomonadati</taxon>
        <taxon>Pseudomonadota</taxon>
        <taxon>Gammaproteobacteria</taxon>
        <taxon>Enterobacterales</taxon>
        <taxon>Pectobacteriaceae</taxon>
        <taxon>Musicola</taxon>
    </lineage>
</organism>
<dbReference type="GO" id="GO:0008909">
    <property type="term" value="F:isochorismate synthase activity"/>
    <property type="evidence" value="ECO:0007669"/>
    <property type="project" value="UniProtKB-EC"/>
</dbReference>
<dbReference type="NCBIfam" id="TIGR00543">
    <property type="entry name" value="isochor_syn"/>
    <property type="match status" value="1"/>
</dbReference>
<dbReference type="STRING" id="579405.Dd703_1490"/>
<protein>
    <recommendedName>
        <fullName evidence="3">isochorismate synthase</fullName>
        <ecNumber evidence="3">5.4.4.2</ecNumber>
    </recommendedName>
    <alternativeName>
        <fullName evidence="5">Isochorismate mutase</fullName>
    </alternativeName>
</protein>
<dbReference type="eggNOG" id="COG1169">
    <property type="taxonomic scope" value="Bacteria"/>
</dbReference>
<dbReference type="RefSeq" id="WP_012765107.1">
    <property type="nucleotide sequence ID" value="NC_012880.1"/>
</dbReference>
<dbReference type="AlphaFoldDB" id="C6C325"/>
<keyword evidence="4" id="KW-0413">Isomerase</keyword>
<sequence length="395" mass="43698">MSTLSATTHALHSRSLLNDDFLFLSPQGSLHTRGCYASLSASTEDGGDLEGAFQQQVSGLFAAARQDGLPHPLLVGAIPFDKRQPAHLFIPQHTRWFPREELQSLDVADTPIAIRRLRESPEHEAFCRMVNAGVADTREGRLNKIVLSRLLDIDTDQPLDSIQMLLRLNRQNPWSYNFHLPLAQGALLGASPELLLYKRGNDVLSQPLAGSARRSDDPLEDQQLRQSLMQSGKDHHEHRIVTEEIRRLLAPRCQTLTLPDAPTLLNTPVLWHLASRISGIVRNPQENALSMACLLHPTPALCGAPTPAARERIAELEPFTRGLFGGIVGWCDAQGNGEWVVTIRCGEIRHHRVRLFAGAGIVPDSQPVSEWHETGVKLSTMLRAFGLRQAQECAA</sequence>
<comment type="catalytic activity">
    <reaction evidence="1">
        <text>chorismate = isochorismate</text>
        <dbReference type="Rhea" id="RHEA:18985"/>
        <dbReference type="ChEBI" id="CHEBI:29748"/>
        <dbReference type="ChEBI" id="CHEBI:29780"/>
        <dbReference type="EC" id="5.4.4.2"/>
    </reaction>
</comment>
<reference evidence="7" key="1">
    <citation type="submission" date="2009-06" db="EMBL/GenBank/DDBJ databases">
        <title>Complete sequence of Dickeya dadantii Ech703.</title>
        <authorList>
            <consortium name="US DOE Joint Genome Institute"/>
            <person name="Lucas S."/>
            <person name="Copeland A."/>
            <person name="Lapidus A."/>
            <person name="Glavina del Rio T."/>
            <person name="Dalin E."/>
            <person name="Tice H."/>
            <person name="Bruce D."/>
            <person name="Goodwin L."/>
            <person name="Pitluck S."/>
            <person name="Chertkov O."/>
            <person name="Brettin T."/>
            <person name="Detter J.C."/>
            <person name="Han C."/>
            <person name="Larimer F."/>
            <person name="Land M."/>
            <person name="Hauser L."/>
            <person name="Kyrpides N."/>
            <person name="Mikhailova N."/>
            <person name="Balakrishnan V."/>
            <person name="Glasner J."/>
            <person name="Perna N.T."/>
        </authorList>
    </citation>
    <scope>NUCLEOTIDE SEQUENCE [LARGE SCALE GENOMIC DNA]</scope>
    <source>
        <strain evidence="7">Ech703</strain>
    </source>
</reference>
<dbReference type="EC" id="5.4.4.2" evidence="3"/>
<dbReference type="PANTHER" id="PTHR42839:SF2">
    <property type="entry name" value="ISOCHORISMATE SYNTHASE ENTC"/>
    <property type="match status" value="1"/>
</dbReference>
<accession>C6C325</accession>
<evidence type="ECO:0000256" key="2">
    <source>
        <dbReference type="ARBA" id="ARBA00005297"/>
    </source>
</evidence>
<evidence type="ECO:0000256" key="5">
    <source>
        <dbReference type="ARBA" id="ARBA00041564"/>
    </source>
</evidence>
<evidence type="ECO:0000313" key="7">
    <source>
        <dbReference type="EMBL" id="ACS85290.1"/>
    </source>
</evidence>